<dbReference type="PANTHER" id="PTHR25462:SF296">
    <property type="entry name" value="MEIOTIC P26, ISOFORM F"/>
    <property type="match status" value="1"/>
</dbReference>
<keyword evidence="1" id="KW-0863">Zinc-finger</keyword>
<dbReference type="OrthoDB" id="10480212at2759"/>
<dbReference type="CDD" id="cd19757">
    <property type="entry name" value="Bbox1"/>
    <property type="match status" value="1"/>
</dbReference>
<dbReference type="InterPro" id="IPR011042">
    <property type="entry name" value="6-blade_b-propeller_TolB-like"/>
</dbReference>
<evidence type="ECO:0000313" key="3">
    <source>
        <dbReference type="EMBL" id="CAC5409066.1"/>
    </source>
</evidence>
<dbReference type="SUPFAM" id="SSF57845">
    <property type="entry name" value="B-box zinc-binding domain"/>
    <property type="match status" value="1"/>
</dbReference>
<organism evidence="3 4">
    <name type="scientific">Mytilus coruscus</name>
    <name type="common">Sea mussel</name>
    <dbReference type="NCBI Taxonomy" id="42192"/>
    <lineage>
        <taxon>Eukaryota</taxon>
        <taxon>Metazoa</taxon>
        <taxon>Spiralia</taxon>
        <taxon>Lophotrochozoa</taxon>
        <taxon>Mollusca</taxon>
        <taxon>Bivalvia</taxon>
        <taxon>Autobranchia</taxon>
        <taxon>Pteriomorphia</taxon>
        <taxon>Mytilida</taxon>
        <taxon>Mytiloidea</taxon>
        <taxon>Mytilidae</taxon>
        <taxon>Mytilinae</taxon>
        <taxon>Mytilus</taxon>
    </lineage>
</organism>
<dbReference type="Gene3D" id="2.120.10.30">
    <property type="entry name" value="TolB, C-terminal domain"/>
    <property type="match status" value="1"/>
</dbReference>
<dbReference type="InterPro" id="IPR000315">
    <property type="entry name" value="Znf_B-box"/>
</dbReference>
<dbReference type="Proteomes" id="UP000507470">
    <property type="component" value="Unassembled WGS sequence"/>
</dbReference>
<dbReference type="EMBL" id="CACVKT020007629">
    <property type="protein sequence ID" value="CAC5409066.1"/>
    <property type="molecule type" value="Genomic_DNA"/>
</dbReference>
<keyword evidence="4" id="KW-1185">Reference proteome</keyword>
<dbReference type="Gene3D" id="3.30.160.60">
    <property type="entry name" value="Classic Zinc Finger"/>
    <property type="match status" value="1"/>
</dbReference>
<proteinExistence type="predicted"/>
<protein>
    <recommendedName>
        <fullName evidence="2">B box-type domain-containing protein</fullName>
    </recommendedName>
</protein>
<gene>
    <name evidence="3" type="ORF">MCOR_42397</name>
</gene>
<dbReference type="AlphaFoldDB" id="A0A6J8DLQ2"/>
<keyword evidence="1" id="KW-0479">Metal-binding</keyword>
<dbReference type="InterPro" id="IPR047153">
    <property type="entry name" value="TRIM45/56/19-like"/>
</dbReference>
<evidence type="ECO:0000313" key="4">
    <source>
        <dbReference type="Proteomes" id="UP000507470"/>
    </source>
</evidence>
<dbReference type="SMART" id="SM00336">
    <property type="entry name" value="BBOX"/>
    <property type="match status" value="2"/>
</dbReference>
<dbReference type="Pfam" id="PF00643">
    <property type="entry name" value="zf-B_box"/>
    <property type="match status" value="1"/>
</dbReference>
<sequence length="463" mass="53106">MCEDRHENVFVADKNNNSVALFTSDGHYVRDILTSKEEINGPKSLTIDGRGYLRELPVPKEGIESVPFFPFTTKSNSVEKNEPERTCEMCDEIEIHSRCIDCDQNMCKSCHDYHLRNKIFRKHKLVEENTELPTKQEEMPLEDIQCSEHVKEFSFYCKSCNSAICEDCKKSKHFFHKTEYLDYAVKNMILSLTSLITSLNSKLPFLDNTIENAKTEKKKKNTRHIEQTKTELQRAASNLKEWMCTSVDMILSDSLQSLETLSHSDKKNMLAYIEEAELHRIAIIKFKKTIEGIVNCGIKCKIVEFSSAICRQSKIYDENYSLSGMMLKYPKYNPGTLSFNHIKDFFGSVEADENTTVLPTVHFPCLQTNDFFCIRTFTQEFKFEVESCASKLMTAGGSDVCVTHESYASDTRNYHGKVIVYDLSGKSKVNSIQCVSGRDKLEFIVVNTEKSFHGSDQVLEPYK</sequence>
<dbReference type="Gene3D" id="4.10.830.40">
    <property type="match status" value="1"/>
</dbReference>
<dbReference type="PANTHER" id="PTHR25462">
    <property type="entry name" value="BONUS, ISOFORM C-RELATED"/>
    <property type="match status" value="1"/>
</dbReference>
<evidence type="ECO:0000256" key="1">
    <source>
        <dbReference type="PROSITE-ProRule" id="PRU00024"/>
    </source>
</evidence>
<keyword evidence="1" id="KW-0862">Zinc</keyword>
<name>A0A6J8DLQ2_MYTCO</name>
<feature type="domain" description="B box-type" evidence="2">
    <location>
        <begin position="82"/>
        <end position="128"/>
    </location>
</feature>
<reference evidence="3 4" key="1">
    <citation type="submission" date="2020-06" db="EMBL/GenBank/DDBJ databases">
        <authorList>
            <person name="Li R."/>
            <person name="Bekaert M."/>
        </authorList>
    </citation>
    <scope>NUCLEOTIDE SEQUENCE [LARGE SCALE GENOMIC DNA]</scope>
    <source>
        <strain evidence="4">wild</strain>
    </source>
</reference>
<feature type="domain" description="B box-type" evidence="2">
    <location>
        <begin position="141"/>
        <end position="181"/>
    </location>
</feature>
<dbReference type="PROSITE" id="PS50119">
    <property type="entry name" value="ZF_BBOX"/>
    <property type="match status" value="2"/>
</dbReference>
<dbReference type="GO" id="GO:0008270">
    <property type="term" value="F:zinc ion binding"/>
    <property type="evidence" value="ECO:0007669"/>
    <property type="project" value="UniProtKB-KW"/>
</dbReference>
<accession>A0A6J8DLQ2</accession>
<evidence type="ECO:0000259" key="2">
    <source>
        <dbReference type="PROSITE" id="PS50119"/>
    </source>
</evidence>